<name>A0ABN8H194_9BACL</name>
<sequence length="178" mass="20271">MWWGETILENFIQHPIDWVTIGLAVIVLLLIIRTMLLSSRLKKLSRNYEQFMSGTGVDDLDRVIIEMKERLGQQEQGHRILKETVEAMGLLLKQKRGNIGIHRYNAFAERGNDLSFSIAVINDYEDGMVLSGLHSREQTFVYAKPVKAGQSEYPLTPEEKQAIALASQQEQPDGRSSR</sequence>
<proteinExistence type="predicted"/>
<evidence type="ECO:0000313" key="3">
    <source>
        <dbReference type="Proteomes" id="UP000838686"/>
    </source>
</evidence>
<organism evidence="2 3">
    <name type="scientific">Paenibacillus plantiphilus</name>
    <dbReference type="NCBI Taxonomy" id="2905650"/>
    <lineage>
        <taxon>Bacteria</taxon>
        <taxon>Bacillati</taxon>
        <taxon>Bacillota</taxon>
        <taxon>Bacilli</taxon>
        <taxon>Bacillales</taxon>
        <taxon>Paenibacillaceae</taxon>
        <taxon>Paenibacillus</taxon>
    </lineage>
</organism>
<dbReference type="Pfam" id="PF14584">
    <property type="entry name" value="DUF4446"/>
    <property type="match status" value="1"/>
</dbReference>
<accession>A0ABN8H194</accession>
<evidence type="ECO:0000313" key="2">
    <source>
        <dbReference type="EMBL" id="CAH1224420.1"/>
    </source>
</evidence>
<protein>
    <recommendedName>
        <fullName evidence="4">DUF4446 domain-containing protein</fullName>
    </recommendedName>
</protein>
<evidence type="ECO:0000256" key="1">
    <source>
        <dbReference type="SAM" id="Phobius"/>
    </source>
</evidence>
<keyword evidence="1" id="KW-1133">Transmembrane helix</keyword>
<evidence type="ECO:0008006" key="4">
    <source>
        <dbReference type="Google" id="ProtNLM"/>
    </source>
</evidence>
<feature type="transmembrane region" description="Helical" evidence="1">
    <location>
        <begin position="18"/>
        <end position="36"/>
    </location>
</feature>
<reference evidence="2" key="1">
    <citation type="submission" date="2022-01" db="EMBL/GenBank/DDBJ databases">
        <authorList>
            <person name="Criscuolo A."/>
        </authorList>
    </citation>
    <scope>NUCLEOTIDE SEQUENCE</scope>
    <source>
        <strain evidence="2">CIP111893</strain>
    </source>
</reference>
<gene>
    <name evidence="2" type="ORF">PAECIP111893_05119</name>
</gene>
<comment type="caution">
    <text evidence="2">The sequence shown here is derived from an EMBL/GenBank/DDBJ whole genome shotgun (WGS) entry which is preliminary data.</text>
</comment>
<dbReference type="InterPro" id="IPR027981">
    <property type="entry name" value="DUF4446"/>
</dbReference>
<keyword evidence="3" id="KW-1185">Reference proteome</keyword>
<dbReference type="Proteomes" id="UP000838686">
    <property type="component" value="Unassembled WGS sequence"/>
</dbReference>
<dbReference type="EMBL" id="CAKMMF010000046">
    <property type="protein sequence ID" value="CAH1224420.1"/>
    <property type="molecule type" value="Genomic_DNA"/>
</dbReference>
<keyword evidence="1" id="KW-0472">Membrane</keyword>
<keyword evidence="1" id="KW-0812">Transmembrane</keyword>